<organism evidence="2 3">
    <name type="scientific">Datura stramonium</name>
    <name type="common">Jimsonweed</name>
    <name type="synonym">Common thornapple</name>
    <dbReference type="NCBI Taxonomy" id="4076"/>
    <lineage>
        <taxon>Eukaryota</taxon>
        <taxon>Viridiplantae</taxon>
        <taxon>Streptophyta</taxon>
        <taxon>Embryophyta</taxon>
        <taxon>Tracheophyta</taxon>
        <taxon>Spermatophyta</taxon>
        <taxon>Magnoliopsida</taxon>
        <taxon>eudicotyledons</taxon>
        <taxon>Gunneridae</taxon>
        <taxon>Pentapetalae</taxon>
        <taxon>asterids</taxon>
        <taxon>lamiids</taxon>
        <taxon>Solanales</taxon>
        <taxon>Solanaceae</taxon>
        <taxon>Solanoideae</taxon>
        <taxon>Datureae</taxon>
        <taxon>Datura</taxon>
    </lineage>
</organism>
<feature type="non-terminal residue" evidence="2">
    <location>
        <position position="1"/>
    </location>
</feature>
<keyword evidence="3" id="KW-1185">Reference proteome</keyword>
<name>A0ABS8V1Z7_DATST</name>
<evidence type="ECO:0000256" key="1">
    <source>
        <dbReference type="SAM" id="MobiDB-lite"/>
    </source>
</evidence>
<dbReference type="Proteomes" id="UP000823775">
    <property type="component" value="Unassembled WGS sequence"/>
</dbReference>
<evidence type="ECO:0000313" key="2">
    <source>
        <dbReference type="EMBL" id="MCD9640420.1"/>
    </source>
</evidence>
<feature type="region of interest" description="Disordered" evidence="1">
    <location>
        <begin position="33"/>
        <end position="58"/>
    </location>
</feature>
<comment type="caution">
    <text evidence="2">The sequence shown here is derived from an EMBL/GenBank/DDBJ whole genome shotgun (WGS) entry which is preliminary data.</text>
</comment>
<gene>
    <name evidence="2" type="ORF">HAX54_025714</name>
</gene>
<protein>
    <submittedName>
        <fullName evidence="2">Uncharacterized protein</fullName>
    </submittedName>
</protein>
<accession>A0ABS8V1Z7</accession>
<evidence type="ECO:0000313" key="3">
    <source>
        <dbReference type="Proteomes" id="UP000823775"/>
    </source>
</evidence>
<reference evidence="2 3" key="1">
    <citation type="journal article" date="2021" name="BMC Genomics">
        <title>Datura genome reveals duplications of psychoactive alkaloid biosynthetic genes and high mutation rate following tissue culture.</title>
        <authorList>
            <person name="Rajewski A."/>
            <person name="Carter-House D."/>
            <person name="Stajich J."/>
            <person name="Litt A."/>
        </authorList>
    </citation>
    <scope>NUCLEOTIDE SEQUENCE [LARGE SCALE GENOMIC DNA]</scope>
    <source>
        <strain evidence="2">AR-01</strain>
    </source>
</reference>
<proteinExistence type="predicted"/>
<dbReference type="EMBL" id="JACEIK010003118">
    <property type="protein sequence ID" value="MCD9640420.1"/>
    <property type="molecule type" value="Genomic_DNA"/>
</dbReference>
<sequence>LSQRDEARAAAPSPARWKVHNNTVQARWHVLRGTGRGSGKRRRGKDSKMGKKLISYFN</sequence>